<dbReference type="GO" id="GO:0016020">
    <property type="term" value="C:membrane"/>
    <property type="evidence" value="ECO:0007669"/>
    <property type="project" value="TreeGrafter"/>
</dbReference>
<dbReference type="GO" id="GO:0016787">
    <property type="term" value="F:hydrolase activity"/>
    <property type="evidence" value="ECO:0007669"/>
    <property type="project" value="UniProtKB-KW"/>
</dbReference>
<sequence>MVAVDGFSLAYDLAGSGPAVVLLHGWPGDRTDYRDLVPLLSGCRVLVPDLRGFGASDKHVVEDPAEQYSGAAQARGVADLITTLGLEPAVVVGYDIGSRIAQELARARPDLVRAMVICPPLPGVGARVFGPRPLREFWYQSFHRLPLSEALVDGKPDAVRAYLRHFWEHWSGPSFTVSDEHLDHLVSVYGPPGAFTASVQWYRAGAGTAARAAAETTPAPEDRLATPTAVLWPEHDPLFPREWSDRVGEFFSQARLRFVDGVGHYAPLEYPAVIAEEVHAFLANEGPASDEGAW</sequence>
<dbReference type="PANTHER" id="PTHR43798:SF33">
    <property type="entry name" value="HYDROLASE, PUTATIVE (AFU_ORTHOLOGUE AFUA_2G14860)-RELATED"/>
    <property type="match status" value="1"/>
</dbReference>
<dbReference type="SUPFAM" id="SSF53474">
    <property type="entry name" value="alpha/beta-Hydrolases"/>
    <property type="match status" value="1"/>
</dbReference>
<accession>A0A6P2C296</accession>
<dbReference type="PRINTS" id="PR00412">
    <property type="entry name" value="EPOXHYDRLASE"/>
</dbReference>
<proteinExistence type="predicted"/>
<dbReference type="Gene3D" id="3.40.50.1820">
    <property type="entry name" value="alpha/beta hydrolase"/>
    <property type="match status" value="1"/>
</dbReference>
<dbReference type="PRINTS" id="PR00111">
    <property type="entry name" value="ABHYDROLASE"/>
</dbReference>
<dbReference type="Pfam" id="PF00561">
    <property type="entry name" value="Abhydrolase_1"/>
    <property type="match status" value="1"/>
</dbReference>
<dbReference type="Proteomes" id="UP000460272">
    <property type="component" value="Unassembled WGS sequence"/>
</dbReference>
<dbReference type="PANTHER" id="PTHR43798">
    <property type="entry name" value="MONOACYLGLYCEROL LIPASE"/>
    <property type="match status" value="1"/>
</dbReference>
<dbReference type="OrthoDB" id="9812774at2"/>
<dbReference type="AlphaFoldDB" id="A0A6P2C296"/>
<reference evidence="2 3" key="1">
    <citation type="submission" date="2018-11" db="EMBL/GenBank/DDBJ databases">
        <title>Trebonia kvetii gen.nov., sp.nov., a novel acidophilic actinobacterium, and proposal of the new actinobacterial family Treboniaceae fam. nov.</title>
        <authorList>
            <person name="Rapoport D."/>
            <person name="Sagova-Mareckova M."/>
            <person name="Sedlacek I."/>
            <person name="Provaznik J."/>
            <person name="Kralova S."/>
            <person name="Pavlinic D."/>
            <person name="Benes V."/>
            <person name="Kopecky J."/>
        </authorList>
    </citation>
    <scope>NUCLEOTIDE SEQUENCE [LARGE SCALE GENOMIC DNA]</scope>
    <source>
        <strain evidence="2 3">15Tr583</strain>
    </source>
</reference>
<evidence type="ECO:0000259" key="1">
    <source>
        <dbReference type="Pfam" id="PF00561"/>
    </source>
</evidence>
<dbReference type="InterPro" id="IPR000639">
    <property type="entry name" value="Epox_hydrolase-like"/>
</dbReference>
<gene>
    <name evidence="2" type="ORF">EAS64_13290</name>
</gene>
<evidence type="ECO:0000313" key="2">
    <source>
        <dbReference type="EMBL" id="TVZ05504.1"/>
    </source>
</evidence>
<organism evidence="2 3">
    <name type="scientific">Trebonia kvetii</name>
    <dbReference type="NCBI Taxonomy" id="2480626"/>
    <lineage>
        <taxon>Bacteria</taxon>
        <taxon>Bacillati</taxon>
        <taxon>Actinomycetota</taxon>
        <taxon>Actinomycetes</taxon>
        <taxon>Streptosporangiales</taxon>
        <taxon>Treboniaceae</taxon>
        <taxon>Trebonia</taxon>
    </lineage>
</organism>
<name>A0A6P2C296_9ACTN</name>
<dbReference type="InterPro" id="IPR000073">
    <property type="entry name" value="AB_hydrolase_1"/>
</dbReference>
<comment type="caution">
    <text evidence="2">The sequence shown here is derived from an EMBL/GenBank/DDBJ whole genome shotgun (WGS) entry which is preliminary data.</text>
</comment>
<protein>
    <submittedName>
        <fullName evidence="2">Alpha/beta hydrolase</fullName>
    </submittedName>
</protein>
<dbReference type="EMBL" id="RPFW01000002">
    <property type="protein sequence ID" value="TVZ05504.1"/>
    <property type="molecule type" value="Genomic_DNA"/>
</dbReference>
<keyword evidence="3" id="KW-1185">Reference proteome</keyword>
<evidence type="ECO:0000313" key="3">
    <source>
        <dbReference type="Proteomes" id="UP000460272"/>
    </source>
</evidence>
<keyword evidence="2" id="KW-0378">Hydrolase</keyword>
<dbReference type="InterPro" id="IPR029058">
    <property type="entry name" value="AB_hydrolase_fold"/>
</dbReference>
<dbReference type="InterPro" id="IPR050266">
    <property type="entry name" value="AB_hydrolase_sf"/>
</dbReference>
<feature type="domain" description="AB hydrolase-1" evidence="1">
    <location>
        <begin position="18"/>
        <end position="269"/>
    </location>
</feature>